<dbReference type="InterPro" id="IPR009091">
    <property type="entry name" value="RCC1/BLIP-II"/>
</dbReference>
<accession>A0ABU6GGK2</accession>
<keyword evidence="3" id="KW-1185">Reference proteome</keyword>
<dbReference type="InterPro" id="IPR036582">
    <property type="entry name" value="Mao_N_sf"/>
</dbReference>
<dbReference type="Gene3D" id="3.30.457.10">
    <property type="entry name" value="Copper amine oxidase-like, N-terminal domain"/>
    <property type="match status" value="1"/>
</dbReference>
<organism evidence="2 3">
    <name type="scientific">Paenibacillus dokdonensis</name>
    <dbReference type="NCBI Taxonomy" id="2567944"/>
    <lineage>
        <taxon>Bacteria</taxon>
        <taxon>Bacillati</taxon>
        <taxon>Bacillota</taxon>
        <taxon>Bacilli</taxon>
        <taxon>Bacillales</taxon>
        <taxon>Paenibacillaceae</taxon>
        <taxon>Paenibacillus</taxon>
    </lineage>
</organism>
<dbReference type="Pfam" id="PF07833">
    <property type="entry name" value="Cu_amine_oxidN1"/>
    <property type="match status" value="1"/>
</dbReference>
<comment type="caution">
    <text evidence="2">The sequence shown here is derived from an EMBL/GenBank/DDBJ whole genome shotgun (WGS) entry which is preliminary data.</text>
</comment>
<evidence type="ECO:0000313" key="2">
    <source>
        <dbReference type="EMBL" id="MEC0238862.1"/>
    </source>
</evidence>
<evidence type="ECO:0000313" key="3">
    <source>
        <dbReference type="Proteomes" id="UP001344632"/>
    </source>
</evidence>
<dbReference type="RefSeq" id="WP_326085668.1">
    <property type="nucleotide sequence ID" value="NZ_JARLKZ010000002.1"/>
</dbReference>
<dbReference type="EMBL" id="JARLKZ010000002">
    <property type="protein sequence ID" value="MEC0238862.1"/>
    <property type="molecule type" value="Genomic_DNA"/>
</dbReference>
<dbReference type="SUPFAM" id="SSF55383">
    <property type="entry name" value="Copper amine oxidase, domain N"/>
    <property type="match status" value="1"/>
</dbReference>
<feature type="domain" description="Copper amine oxidase-like N-terminal" evidence="1">
    <location>
        <begin position="398"/>
        <end position="486"/>
    </location>
</feature>
<name>A0ABU6GGK2_9BACL</name>
<dbReference type="SUPFAM" id="SSF50985">
    <property type="entry name" value="RCC1/BLIP-II"/>
    <property type="match status" value="1"/>
</dbReference>
<dbReference type="Proteomes" id="UP001344632">
    <property type="component" value="Unassembled WGS sequence"/>
</dbReference>
<evidence type="ECO:0000259" key="1">
    <source>
        <dbReference type="Pfam" id="PF07833"/>
    </source>
</evidence>
<reference evidence="2 3" key="1">
    <citation type="submission" date="2023-03" db="EMBL/GenBank/DDBJ databases">
        <title>Bacillus Genome Sequencing.</title>
        <authorList>
            <person name="Dunlap C."/>
        </authorList>
    </citation>
    <scope>NUCLEOTIDE SEQUENCE [LARGE SCALE GENOMIC DNA]</scope>
    <source>
        <strain evidence="2 3">BD-525</strain>
    </source>
</reference>
<dbReference type="InterPro" id="IPR012854">
    <property type="entry name" value="Cu_amine_oxidase-like_N"/>
</dbReference>
<sequence>MKLKKTLFFIALISVFCGFGLINWTTGTAYAEESQLQIKDIAGKDTYLMSDGSMWSTMDGARIIHTPGAIAAISGNMYHGMGITRDGRLISWEFGAPDVLEGKTGVKQVSGSYWLKTDGTVWSGDKPLKNLNSILLIADGDKNFAALSSNGDVLFEEPYKPGQFKKLGMVEQASSIKSMTVHDGRVALLYDSGKIVVYETSNFDDNGRIIPVTVAEDAVHMVYVSRYPTDALIVTLKDGTVWVTGEYKDRWNLKDQIAGLSGIVKTAVDSYKDDLSEGIYAQRNDGSWVLYKNGEISPINVPVVTDLAVSISDTKPFVGDSLKVDIQETYSNKAKIKVPVSDAKVDVEKPYLIKLQPDGTLKAAGVGKTQVTVTSSGVSSTITVSTSLRNNLKYAKQINSNIFVPAKAVIQALGGTVSGGSEGMDAKFGETAISFKAGSSQASLNGNVIRLKASPILDKGELLIPASLLTDTLGANVSWDAKWKQAQISFGDASMTIVSSETAGLIKKAMQGSLAKFIGKTYWVNDFEGWERFSKITVTDVLPDDKGEFSIVFKSGAGQTLRSYSMNSSEVMQLFADRSSLLNYDPYQKFKWSASVWKQIKAGSVSLGMTKEQVQLSWGNPVAKDITTGGGKTIETWGYSNFDVVSFVDGKVILIIM</sequence>
<gene>
    <name evidence="2" type="ORF">P4H66_03120</name>
</gene>
<protein>
    <submittedName>
        <fullName evidence="2">Copper amine oxidase N-terminal domain-containing protein</fullName>
    </submittedName>
</protein>
<proteinExistence type="predicted"/>